<evidence type="ECO:0000256" key="1">
    <source>
        <dbReference type="SAM" id="MobiDB-lite"/>
    </source>
</evidence>
<dbReference type="AlphaFoldDB" id="A0A0V1FCJ1"/>
<evidence type="ECO:0000313" key="3">
    <source>
        <dbReference type="EMBL" id="KRY83573.1"/>
    </source>
</evidence>
<keyword evidence="2" id="KW-0472">Membrane</keyword>
<gene>
    <name evidence="3" type="primary">SMYD3</name>
    <name evidence="3" type="ORF">T4D_8942</name>
</gene>
<dbReference type="Gene3D" id="1.10.220.160">
    <property type="match status" value="1"/>
</dbReference>
<dbReference type="PANTHER" id="PTHR12197">
    <property type="entry name" value="HISTONE-LYSINE N-METHYLTRANSFERASE SMYD"/>
    <property type="match status" value="1"/>
</dbReference>
<dbReference type="InterPro" id="IPR050869">
    <property type="entry name" value="H3K4_H4K5_MeTrfase"/>
</dbReference>
<feature type="transmembrane region" description="Helical" evidence="2">
    <location>
        <begin position="571"/>
        <end position="588"/>
    </location>
</feature>
<comment type="caution">
    <text evidence="3">The sequence shown here is derived from an EMBL/GenBank/DDBJ whole genome shotgun (WGS) entry which is preliminary data.</text>
</comment>
<dbReference type="SUPFAM" id="SSF48452">
    <property type="entry name" value="TPR-like"/>
    <property type="match status" value="1"/>
</dbReference>
<feature type="region of interest" description="Disordered" evidence="1">
    <location>
        <begin position="596"/>
        <end position="630"/>
    </location>
</feature>
<organism evidence="3 4">
    <name type="scientific">Trichinella pseudospiralis</name>
    <name type="common">Parasitic roundworm</name>
    <dbReference type="NCBI Taxonomy" id="6337"/>
    <lineage>
        <taxon>Eukaryota</taxon>
        <taxon>Metazoa</taxon>
        <taxon>Ecdysozoa</taxon>
        <taxon>Nematoda</taxon>
        <taxon>Enoplea</taxon>
        <taxon>Dorylaimia</taxon>
        <taxon>Trichinellida</taxon>
        <taxon>Trichinellidae</taxon>
        <taxon>Trichinella</taxon>
    </lineage>
</organism>
<dbReference type="Gene3D" id="1.25.40.10">
    <property type="entry name" value="Tetratricopeptide repeat domain"/>
    <property type="match status" value="1"/>
</dbReference>
<dbReference type="Gene3D" id="6.10.140.2220">
    <property type="match status" value="1"/>
</dbReference>
<dbReference type="GO" id="GO:0032259">
    <property type="term" value="P:methylation"/>
    <property type="evidence" value="ECO:0007669"/>
    <property type="project" value="UniProtKB-KW"/>
</dbReference>
<dbReference type="GO" id="GO:0008168">
    <property type="term" value="F:methyltransferase activity"/>
    <property type="evidence" value="ECO:0007669"/>
    <property type="project" value="UniProtKB-KW"/>
</dbReference>
<keyword evidence="3" id="KW-0489">Methyltransferase</keyword>
<proteinExistence type="predicted"/>
<dbReference type="OrthoDB" id="5916265at2759"/>
<keyword evidence="3" id="KW-0808">Transferase</keyword>
<keyword evidence="4" id="KW-1185">Reference proteome</keyword>
<protein>
    <submittedName>
        <fullName evidence="3">Histone-lysine N-methyltransferase SMYD3</fullName>
    </submittedName>
</protein>
<accession>A0A0V1FCJ1</accession>
<feature type="transmembrane region" description="Helical" evidence="2">
    <location>
        <begin position="536"/>
        <end position="559"/>
    </location>
</feature>
<evidence type="ECO:0000256" key="2">
    <source>
        <dbReference type="SAM" id="Phobius"/>
    </source>
</evidence>
<dbReference type="InterPro" id="IPR011990">
    <property type="entry name" value="TPR-like_helical_dom_sf"/>
</dbReference>
<feature type="compositionally biased region" description="Basic and acidic residues" evidence="1">
    <location>
        <begin position="620"/>
        <end position="630"/>
    </location>
</feature>
<name>A0A0V1FCJ1_TRIPS</name>
<sequence length="630" mass="72440">MCNVYLMPEVAEEWPWAYVISQNIDSSSHYCCSKYCGVLYCDENCHNQAISDHRYECKVLLHSKGDIPSDSIRLMVRIIGKLNDHSNTSDFSCKASYENRKYHNLMSHKDEIFKDEKRTSEFSRCCYFLKCIIEPNELPETTILMEMFGKFCSRQILINSFVILDNELNSAGLGLYLNLSKLNHSCNPSCVVTFDGPKAYLNTLNSEFEVTTSTILENLTISYVALIDDTAHRRKALRERYYFICKCERCSDARLDSIATALVCDNGNCDGVAIIDVAEETARCEKCATVIDDIWEAESLMTYSAEKNDYYYKRTEELLAKQQKWLHPLNVYRIRTVTFVGHAAYESGRTERTLFVYEELISKYEFYLAEFHPLIAVNLMTIGKLYMLRNMYTTALSFLEKSLNVMKYSHGEKHSLYVHLLSMIEKCQLQINVHDNDWIFVYQAYHVTSGGGINYFTNHILLELLFSFVKVKFSFIASIVSHKTDSSLVLINGCAFNFGKIYHLSRSNVQFDQANEFVMNKLPLTHAGRCAVNKTLLIFIFNFAFCYCCSCSFVTKIFFFSKSKMNMHTTFIAFLIFSMIVVFDVAYANTEHTAKGESNRGTVNVKPRAHAKRAAATSRHSPESHEERRG</sequence>
<keyword evidence="2" id="KW-0812">Transmembrane</keyword>
<dbReference type="Proteomes" id="UP000054995">
    <property type="component" value="Unassembled WGS sequence"/>
</dbReference>
<dbReference type="InterPro" id="IPR046341">
    <property type="entry name" value="SET_dom_sf"/>
</dbReference>
<dbReference type="GO" id="GO:0005634">
    <property type="term" value="C:nucleus"/>
    <property type="evidence" value="ECO:0007669"/>
    <property type="project" value="TreeGrafter"/>
</dbReference>
<keyword evidence="2" id="KW-1133">Transmembrane helix</keyword>
<dbReference type="PANTHER" id="PTHR12197:SF251">
    <property type="entry name" value="EG:BACR7C10.4 PROTEIN"/>
    <property type="match status" value="1"/>
</dbReference>
<evidence type="ECO:0000313" key="4">
    <source>
        <dbReference type="Proteomes" id="UP000054995"/>
    </source>
</evidence>
<dbReference type="SUPFAM" id="SSF82199">
    <property type="entry name" value="SET domain"/>
    <property type="match status" value="1"/>
</dbReference>
<dbReference type="EMBL" id="JYDT01000137">
    <property type="protein sequence ID" value="KRY83573.1"/>
    <property type="molecule type" value="Genomic_DNA"/>
</dbReference>
<dbReference type="Gene3D" id="2.170.270.10">
    <property type="entry name" value="SET domain"/>
    <property type="match status" value="1"/>
</dbReference>
<reference evidence="3 4" key="1">
    <citation type="submission" date="2015-01" db="EMBL/GenBank/DDBJ databases">
        <title>Evolution of Trichinella species and genotypes.</title>
        <authorList>
            <person name="Korhonen P.K."/>
            <person name="Edoardo P."/>
            <person name="Giuseppe L.R."/>
            <person name="Gasser R.B."/>
        </authorList>
    </citation>
    <scope>NUCLEOTIDE SEQUENCE [LARGE SCALE GENOMIC DNA]</scope>
    <source>
        <strain evidence="3">ISS470</strain>
    </source>
</reference>